<evidence type="ECO:0000313" key="4">
    <source>
        <dbReference type="Proteomes" id="UP000254939"/>
    </source>
</evidence>
<evidence type="ECO:0000256" key="1">
    <source>
        <dbReference type="SAM" id="MobiDB-lite"/>
    </source>
</evidence>
<feature type="region of interest" description="Disordered" evidence="1">
    <location>
        <begin position="1"/>
        <end position="28"/>
    </location>
</feature>
<comment type="caution">
    <text evidence="3">The sequence shown here is derived from an EMBL/GenBank/DDBJ whole genome shotgun (WGS) entry which is preliminary data.</text>
</comment>
<dbReference type="EMBL" id="NAAC01000051">
    <property type="protein sequence ID" value="RDJ01415.1"/>
    <property type="molecule type" value="Genomic_DNA"/>
</dbReference>
<evidence type="ECO:0000313" key="3">
    <source>
        <dbReference type="EMBL" id="RDJ01415.1"/>
    </source>
</evidence>
<proteinExistence type="predicted"/>
<feature type="transmembrane region" description="Helical" evidence="2">
    <location>
        <begin position="30"/>
        <end position="48"/>
    </location>
</feature>
<keyword evidence="2" id="KW-0812">Transmembrane</keyword>
<reference evidence="3 4" key="1">
    <citation type="submission" date="2017-03" db="EMBL/GenBank/DDBJ databases">
        <title>Genome analysis of Rhizobial strains effectives or ineffectives for nitrogen fixation isolated from bean seeds.</title>
        <authorList>
            <person name="Peralta H."/>
            <person name="Aguilar-Vera A."/>
            <person name="Mora Y."/>
            <person name="Vargas-Lagunas C."/>
            <person name="Girard L."/>
            <person name="Mora J."/>
        </authorList>
    </citation>
    <scope>NUCLEOTIDE SEQUENCE [LARGE SCALE GENOMIC DNA]</scope>
    <source>
        <strain evidence="3 4">CCGM3</strain>
    </source>
</reference>
<evidence type="ECO:0000256" key="2">
    <source>
        <dbReference type="SAM" id="Phobius"/>
    </source>
</evidence>
<keyword evidence="2" id="KW-1133">Transmembrane helix</keyword>
<sequence length="81" mass="8748">MKPRRKNSSGNDRYRPQPKFRTGQNGPRKSLMEVISAIIIGASGWLALGGAGDLSSVLALVNTDNGYVSGRAFVARREPCE</sequence>
<protein>
    <submittedName>
        <fullName evidence="3">Uncharacterized protein</fullName>
    </submittedName>
</protein>
<accession>A0A370KDU3</accession>
<dbReference type="Proteomes" id="UP000254939">
    <property type="component" value="Unassembled WGS sequence"/>
</dbReference>
<keyword evidence="2" id="KW-0472">Membrane</keyword>
<dbReference type="AlphaFoldDB" id="A0A370KDU3"/>
<gene>
    <name evidence="3" type="ORF">B5K06_33810</name>
</gene>
<organism evidence="3 4">
    <name type="scientific">Rhizobium grahamii</name>
    <dbReference type="NCBI Taxonomy" id="1120045"/>
    <lineage>
        <taxon>Bacteria</taxon>
        <taxon>Pseudomonadati</taxon>
        <taxon>Pseudomonadota</taxon>
        <taxon>Alphaproteobacteria</taxon>
        <taxon>Hyphomicrobiales</taxon>
        <taxon>Rhizobiaceae</taxon>
        <taxon>Rhizobium/Agrobacterium group</taxon>
        <taxon>Rhizobium</taxon>
    </lineage>
</organism>
<name>A0A370KDU3_9HYPH</name>